<feature type="compositionally biased region" description="Low complexity" evidence="1">
    <location>
        <begin position="90"/>
        <end position="99"/>
    </location>
</feature>
<protein>
    <submittedName>
        <fullName evidence="2">Uncharacterized protein</fullName>
    </submittedName>
</protein>
<dbReference type="Gramene" id="KCW79019">
    <property type="protein sequence ID" value="KCW79019"/>
    <property type="gene ID" value="EUGRSUZ_C00441"/>
</dbReference>
<dbReference type="EMBL" id="KK198755">
    <property type="protein sequence ID" value="KCW79019.1"/>
    <property type="molecule type" value="Genomic_DNA"/>
</dbReference>
<feature type="compositionally biased region" description="Pro residues" evidence="1">
    <location>
        <begin position="36"/>
        <end position="52"/>
    </location>
</feature>
<accession>A0A059CLB7</accession>
<dbReference type="InParanoid" id="A0A059CLB7"/>
<name>A0A059CLB7_EUCGR</name>
<organism evidence="2">
    <name type="scientific">Eucalyptus grandis</name>
    <name type="common">Flooded gum</name>
    <dbReference type="NCBI Taxonomy" id="71139"/>
    <lineage>
        <taxon>Eukaryota</taxon>
        <taxon>Viridiplantae</taxon>
        <taxon>Streptophyta</taxon>
        <taxon>Embryophyta</taxon>
        <taxon>Tracheophyta</taxon>
        <taxon>Spermatophyta</taxon>
        <taxon>Magnoliopsida</taxon>
        <taxon>eudicotyledons</taxon>
        <taxon>Gunneridae</taxon>
        <taxon>Pentapetalae</taxon>
        <taxon>rosids</taxon>
        <taxon>malvids</taxon>
        <taxon>Myrtales</taxon>
        <taxon>Myrtaceae</taxon>
        <taxon>Myrtoideae</taxon>
        <taxon>Eucalypteae</taxon>
        <taxon>Eucalyptus</taxon>
    </lineage>
</organism>
<gene>
    <name evidence="2" type="ORF">EUGRSUZ_C00441</name>
</gene>
<proteinExistence type="predicted"/>
<reference evidence="2" key="1">
    <citation type="submission" date="2013-07" db="EMBL/GenBank/DDBJ databases">
        <title>The genome of Eucalyptus grandis.</title>
        <authorList>
            <person name="Schmutz J."/>
            <person name="Hayes R."/>
            <person name="Myburg A."/>
            <person name="Tuskan G."/>
            <person name="Grattapaglia D."/>
            <person name="Rokhsar D.S."/>
        </authorList>
    </citation>
    <scope>NUCLEOTIDE SEQUENCE</scope>
    <source>
        <tissue evidence="2">Leaf extractions</tissue>
    </source>
</reference>
<sequence length="120" mass="12891">MTFVETTLGELYLEGNINPSYRNETLPPGRRMDNPKPSPDPQHIPRHASPPGPRHHEPPPPHGQLALPAPHPPSTGPSEALKPPHPDLTPAPASAAAPAINQTNNIRNDGLFVGWNLNKG</sequence>
<feature type="region of interest" description="Disordered" evidence="1">
    <location>
        <begin position="14"/>
        <end position="102"/>
    </location>
</feature>
<evidence type="ECO:0000313" key="2">
    <source>
        <dbReference type="EMBL" id="KCW79019.1"/>
    </source>
</evidence>
<dbReference type="AlphaFoldDB" id="A0A059CLB7"/>
<evidence type="ECO:0000256" key="1">
    <source>
        <dbReference type="SAM" id="MobiDB-lite"/>
    </source>
</evidence>